<sequence>MPKIDKPKREDDRPSSEKPADQAGTVPSSDAPLVDSALAGIRDRRARQAAAVGTGRSRRAKSDN</sequence>
<dbReference type="EMBL" id="NAAC01000031">
    <property type="protein sequence ID" value="RDJ05809.1"/>
    <property type="molecule type" value="Genomic_DNA"/>
</dbReference>
<evidence type="ECO:0000313" key="2">
    <source>
        <dbReference type="EMBL" id="RDJ05809.1"/>
    </source>
</evidence>
<accession>A0A370KIU1</accession>
<dbReference type="Proteomes" id="UP000254939">
    <property type="component" value="Unassembled WGS sequence"/>
</dbReference>
<protein>
    <submittedName>
        <fullName evidence="2">Uncharacterized protein</fullName>
    </submittedName>
</protein>
<feature type="region of interest" description="Disordered" evidence="1">
    <location>
        <begin position="1"/>
        <end position="64"/>
    </location>
</feature>
<name>A0A370KIU1_9HYPH</name>
<comment type="caution">
    <text evidence="2">The sequence shown here is derived from an EMBL/GenBank/DDBJ whole genome shotgun (WGS) entry which is preliminary data.</text>
</comment>
<feature type="compositionally biased region" description="Basic and acidic residues" evidence="1">
    <location>
        <begin position="1"/>
        <end position="20"/>
    </location>
</feature>
<reference evidence="2 3" key="1">
    <citation type="submission" date="2017-03" db="EMBL/GenBank/DDBJ databases">
        <title>Genome analysis of Rhizobial strains effectives or ineffectives for nitrogen fixation isolated from bean seeds.</title>
        <authorList>
            <person name="Peralta H."/>
            <person name="Aguilar-Vera A."/>
            <person name="Mora Y."/>
            <person name="Vargas-Lagunas C."/>
            <person name="Girard L."/>
            <person name="Mora J."/>
        </authorList>
    </citation>
    <scope>NUCLEOTIDE SEQUENCE [LARGE SCALE GENOMIC DNA]</scope>
    <source>
        <strain evidence="2 3">CCGM3</strain>
    </source>
</reference>
<proteinExistence type="predicted"/>
<evidence type="ECO:0000313" key="3">
    <source>
        <dbReference type="Proteomes" id="UP000254939"/>
    </source>
</evidence>
<dbReference type="AlphaFoldDB" id="A0A370KIU1"/>
<gene>
    <name evidence="2" type="ORF">B5K06_25635</name>
</gene>
<organism evidence="2 3">
    <name type="scientific">Rhizobium grahamii</name>
    <dbReference type="NCBI Taxonomy" id="1120045"/>
    <lineage>
        <taxon>Bacteria</taxon>
        <taxon>Pseudomonadati</taxon>
        <taxon>Pseudomonadota</taxon>
        <taxon>Alphaproteobacteria</taxon>
        <taxon>Hyphomicrobiales</taxon>
        <taxon>Rhizobiaceae</taxon>
        <taxon>Rhizobium/Agrobacterium group</taxon>
        <taxon>Rhizobium</taxon>
    </lineage>
</organism>
<evidence type="ECO:0000256" key="1">
    <source>
        <dbReference type="SAM" id="MobiDB-lite"/>
    </source>
</evidence>